<evidence type="ECO:0000256" key="1">
    <source>
        <dbReference type="ARBA" id="ARBA00004141"/>
    </source>
</evidence>
<dbReference type="PROSITE" id="PS50850">
    <property type="entry name" value="MFS"/>
    <property type="match status" value="1"/>
</dbReference>
<dbReference type="Gene3D" id="1.20.1720.10">
    <property type="entry name" value="Multidrug resistance protein D"/>
    <property type="match status" value="1"/>
</dbReference>
<keyword evidence="4 6" id="KW-1133">Transmembrane helix</keyword>
<evidence type="ECO:0000259" key="7">
    <source>
        <dbReference type="PROSITE" id="PS50850"/>
    </source>
</evidence>
<dbReference type="Gene3D" id="1.20.1250.20">
    <property type="entry name" value="MFS general substrate transporter like domains"/>
    <property type="match status" value="1"/>
</dbReference>
<dbReference type="PANTHER" id="PTHR42718">
    <property type="entry name" value="MAJOR FACILITATOR SUPERFAMILY MULTIDRUG TRANSPORTER MFSC"/>
    <property type="match status" value="1"/>
</dbReference>
<evidence type="ECO:0000313" key="9">
    <source>
        <dbReference type="Proteomes" id="UP000486760"/>
    </source>
</evidence>
<dbReference type="CDD" id="cd17321">
    <property type="entry name" value="MFS_MMR_MDR_like"/>
    <property type="match status" value="1"/>
</dbReference>
<comment type="subcellular location">
    <subcellularLocation>
        <location evidence="1">Membrane</location>
        <topology evidence="1">Multi-pass membrane protein</topology>
    </subcellularLocation>
</comment>
<organism evidence="8 9">
    <name type="scientific">Billgrantia pellis</name>
    <dbReference type="NCBI Taxonomy" id="2606936"/>
    <lineage>
        <taxon>Bacteria</taxon>
        <taxon>Pseudomonadati</taxon>
        <taxon>Pseudomonadota</taxon>
        <taxon>Gammaproteobacteria</taxon>
        <taxon>Oceanospirillales</taxon>
        <taxon>Halomonadaceae</taxon>
        <taxon>Billgrantia</taxon>
    </lineage>
</organism>
<feature type="transmembrane region" description="Helical" evidence="6">
    <location>
        <begin position="111"/>
        <end position="130"/>
    </location>
</feature>
<dbReference type="SUPFAM" id="SSF103473">
    <property type="entry name" value="MFS general substrate transporter"/>
    <property type="match status" value="1"/>
</dbReference>
<feature type="transmembrane region" description="Helical" evidence="6">
    <location>
        <begin position="173"/>
        <end position="196"/>
    </location>
</feature>
<dbReference type="RefSeq" id="WP_149328732.1">
    <property type="nucleotide sequence ID" value="NZ_VTPY01000004.1"/>
</dbReference>
<feature type="transmembrane region" description="Helical" evidence="6">
    <location>
        <begin position="21"/>
        <end position="44"/>
    </location>
</feature>
<sequence length="478" mass="50512">MSRLFSSRPGDDGLPGPERRLAVLALILGTLMAVVDTTMINIALPSIARDLEVSAARAVWVTNLFQIVCAAFLLVCASFSEMVSRRRLYVGGLALFVLASLGAALSRSLELLLVFRALQGLGAAATLSIGPSLYRSIFPTRLLGSALGLSALVVAGGYAAGPALGGLMLSVVSWPWLFALHLPLGLCALWLAWRALPRETTRRGGFDGRGALGSVIMLGSFFLAMDTLGHDAPLLQSLAWLLLSFVTGYLFLRRQRRASHPLLPPRLFLEPRFRLAVSASGFAFVGQGLAFVALSFLYQQEMGFSPLHTAWLFTPWPLAIMLVGPVAGRLADRANPSVMASAGLVLLMLGLASLALLPAEAGLADSLWRTALCGIGFGLFQPPNNREIMTSAPRELSTSASGVMSTTRTVGQSLGVALVGVFLAVGSPVQMTLWVGCLACVLSLAASLARMSLAGIAQRYQQSASAGTRSNRSGKSVQ</sequence>
<reference evidence="8 9" key="1">
    <citation type="submission" date="2019-08" db="EMBL/GenBank/DDBJ databases">
        <title>Bioinformatics analysis of the strain L3 and L5.</title>
        <authorList>
            <person name="Li X."/>
        </authorList>
    </citation>
    <scope>NUCLEOTIDE SEQUENCE [LARGE SCALE GENOMIC DNA]</scope>
    <source>
        <strain evidence="8 9">L5</strain>
    </source>
</reference>
<keyword evidence="5 6" id="KW-0472">Membrane</keyword>
<feature type="transmembrane region" description="Helical" evidence="6">
    <location>
        <begin position="338"/>
        <end position="359"/>
    </location>
</feature>
<gene>
    <name evidence="8" type="ORF">F0A17_12890</name>
</gene>
<protein>
    <submittedName>
        <fullName evidence="8">MFS transporter</fullName>
    </submittedName>
</protein>
<dbReference type="AlphaFoldDB" id="A0A7V7FZI1"/>
<dbReference type="PRINTS" id="PR01036">
    <property type="entry name" value="TCRTETB"/>
</dbReference>
<dbReference type="InterPro" id="IPR036259">
    <property type="entry name" value="MFS_trans_sf"/>
</dbReference>
<dbReference type="PANTHER" id="PTHR42718:SF9">
    <property type="entry name" value="MAJOR FACILITATOR SUPERFAMILY MULTIDRUG TRANSPORTER MFSC"/>
    <property type="match status" value="1"/>
</dbReference>
<accession>A0A7V7FZI1</accession>
<feature type="transmembrane region" description="Helical" evidence="6">
    <location>
        <begin position="431"/>
        <end position="449"/>
    </location>
</feature>
<feature type="transmembrane region" description="Helical" evidence="6">
    <location>
        <begin position="234"/>
        <end position="252"/>
    </location>
</feature>
<feature type="transmembrane region" description="Helical" evidence="6">
    <location>
        <begin position="88"/>
        <end position="105"/>
    </location>
</feature>
<evidence type="ECO:0000256" key="4">
    <source>
        <dbReference type="ARBA" id="ARBA00022989"/>
    </source>
</evidence>
<proteinExistence type="predicted"/>
<name>A0A7V7FZI1_9GAMM</name>
<feature type="domain" description="Major facilitator superfamily (MFS) profile" evidence="7">
    <location>
        <begin position="22"/>
        <end position="455"/>
    </location>
</feature>
<feature type="transmembrane region" description="Helical" evidence="6">
    <location>
        <begin position="273"/>
        <end position="298"/>
    </location>
</feature>
<dbReference type="Pfam" id="PF07690">
    <property type="entry name" value="MFS_1"/>
    <property type="match status" value="1"/>
</dbReference>
<evidence type="ECO:0000256" key="2">
    <source>
        <dbReference type="ARBA" id="ARBA00022448"/>
    </source>
</evidence>
<feature type="transmembrane region" description="Helical" evidence="6">
    <location>
        <begin position="56"/>
        <end position="76"/>
    </location>
</feature>
<keyword evidence="2" id="KW-0813">Transport</keyword>
<feature type="transmembrane region" description="Helical" evidence="6">
    <location>
        <begin position="208"/>
        <end position="228"/>
    </location>
</feature>
<evidence type="ECO:0000313" key="8">
    <source>
        <dbReference type="EMBL" id="KAA0012172.1"/>
    </source>
</evidence>
<feature type="transmembrane region" description="Helical" evidence="6">
    <location>
        <begin position="310"/>
        <end position="331"/>
    </location>
</feature>
<dbReference type="EMBL" id="VTPY01000004">
    <property type="protein sequence ID" value="KAA0012172.1"/>
    <property type="molecule type" value="Genomic_DNA"/>
</dbReference>
<evidence type="ECO:0000256" key="6">
    <source>
        <dbReference type="SAM" id="Phobius"/>
    </source>
</evidence>
<keyword evidence="9" id="KW-1185">Reference proteome</keyword>
<dbReference type="InterPro" id="IPR011701">
    <property type="entry name" value="MFS"/>
</dbReference>
<dbReference type="InterPro" id="IPR020846">
    <property type="entry name" value="MFS_dom"/>
</dbReference>
<keyword evidence="3 6" id="KW-0812">Transmembrane</keyword>
<dbReference type="Proteomes" id="UP000486760">
    <property type="component" value="Unassembled WGS sequence"/>
</dbReference>
<evidence type="ECO:0000256" key="5">
    <source>
        <dbReference type="ARBA" id="ARBA00023136"/>
    </source>
</evidence>
<comment type="caution">
    <text evidence="8">The sequence shown here is derived from an EMBL/GenBank/DDBJ whole genome shotgun (WGS) entry which is preliminary data.</text>
</comment>
<feature type="transmembrane region" description="Helical" evidence="6">
    <location>
        <begin position="142"/>
        <end position="161"/>
    </location>
</feature>
<dbReference type="GO" id="GO:0022857">
    <property type="term" value="F:transmembrane transporter activity"/>
    <property type="evidence" value="ECO:0007669"/>
    <property type="project" value="InterPro"/>
</dbReference>
<evidence type="ECO:0000256" key="3">
    <source>
        <dbReference type="ARBA" id="ARBA00022692"/>
    </source>
</evidence>
<dbReference type="GO" id="GO:0016020">
    <property type="term" value="C:membrane"/>
    <property type="evidence" value="ECO:0007669"/>
    <property type="project" value="UniProtKB-SubCell"/>
</dbReference>